<dbReference type="Gene3D" id="3.80.10.10">
    <property type="entry name" value="Ribonuclease Inhibitor"/>
    <property type="match status" value="1"/>
</dbReference>
<dbReference type="SUPFAM" id="SSF50044">
    <property type="entry name" value="SH3-domain"/>
    <property type="match status" value="1"/>
</dbReference>
<dbReference type="InterPro" id="IPR036028">
    <property type="entry name" value="SH3-like_dom_sf"/>
</dbReference>
<sequence>MTYLLSSLWVALALLVIPLCNAQFLSDDCNYLRNILYPSLSGPAWLNQTGWNDFNNGNCCSWSGVSCQTGNRVTNIMLERNNLGGKIPDDIFKLSYLAELHLSVSSIRGQIPPGIGRLQRLSVFRCSECQLQGPIPSELFDAPIVHLNLNQNRLTGPIPITIVKKIAMNYLGLQGNLLTGPLPAINLELSGDIQTTSGFKCELKDNNFSCRPSGFNTRCEGVQYLSQCQGGMTNENVTNGAFSGGMSGNSGSSTISIGAIVGIVVGVVLFLAIGGFLIFRFKSRNTTIEPMKASHSPSSRTKLSAGDQNLTVRALATHVPQTEEEVFIYKGDEIVILDEVAGMLYGYNRSRNSEFKGMFPKDCISQV</sequence>
<feature type="domain" description="SH3" evidence="6">
    <location>
        <begin position="307"/>
        <end position="367"/>
    </location>
</feature>
<feature type="signal peptide" evidence="5">
    <location>
        <begin position="1"/>
        <end position="22"/>
    </location>
</feature>
<feature type="chain" id="PRO_5046932466" description="SH3 domain-containing protein" evidence="5">
    <location>
        <begin position="23"/>
        <end position="367"/>
    </location>
</feature>
<evidence type="ECO:0000256" key="5">
    <source>
        <dbReference type="SAM" id="SignalP"/>
    </source>
</evidence>
<dbReference type="PANTHER" id="PTHR48059:SF30">
    <property type="entry name" value="OS06G0587000 PROTEIN"/>
    <property type="match status" value="1"/>
</dbReference>
<dbReference type="InterPro" id="IPR001452">
    <property type="entry name" value="SH3_domain"/>
</dbReference>
<comment type="caution">
    <text evidence="7">The sequence shown here is derived from an EMBL/GenBank/DDBJ whole genome shotgun (WGS) entry which is preliminary data.</text>
</comment>
<feature type="transmembrane region" description="Helical" evidence="4">
    <location>
        <begin position="255"/>
        <end position="279"/>
    </location>
</feature>
<proteinExistence type="predicted"/>
<evidence type="ECO:0000313" key="8">
    <source>
        <dbReference type="Proteomes" id="UP001479436"/>
    </source>
</evidence>
<comment type="subcellular location">
    <subcellularLocation>
        <location evidence="1">Cell envelope</location>
    </subcellularLocation>
</comment>
<evidence type="ECO:0000256" key="3">
    <source>
        <dbReference type="PROSITE-ProRule" id="PRU00192"/>
    </source>
</evidence>
<keyword evidence="5" id="KW-0732">Signal</keyword>
<protein>
    <recommendedName>
        <fullName evidence="6">SH3 domain-containing protein</fullName>
    </recommendedName>
</protein>
<evidence type="ECO:0000256" key="4">
    <source>
        <dbReference type="SAM" id="Phobius"/>
    </source>
</evidence>
<reference evidence="7 8" key="1">
    <citation type="submission" date="2023-04" db="EMBL/GenBank/DDBJ databases">
        <title>Genome of Basidiobolus ranarum AG-B5.</title>
        <authorList>
            <person name="Stajich J.E."/>
            <person name="Carter-House D."/>
            <person name="Gryganskyi A."/>
        </authorList>
    </citation>
    <scope>NUCLEOTIDE SEQUENCE [LARGE SCALE GENOMIC DNA]</scope>
    <source>
        <strain evidence="7 8">AG-B5</strain>
    </source>
</reference>
<keyword evidence="4" id="KW-1133">Transmembrane helix</keyword>
<evidence type="ECO:0000256" key="1">
    <source>
        <dbReference type="ARBA" id="ARBA00004196"/>
    </source>
</evidence>
<dbReference type="InterPro" id="IPR032675">
    <property type="entry name" value="LRR_dom_sf"/>
</dbReference>
<gene>
    <name evidence="7" type="ORF">K7432_007347</name>
</gene>
<dbReference type="EMBL" id="JASJQH010000359">
    <property type="protein sequence ID" value="KAK9764840.1"/>
    <property type="molecule type" value="Genomic_DNA"/>
</dbReference>
<dbReference type="SUPFAM" id="SSF52058">
    <property type="entry name" value="L domain-like"/>
    <property type="match status" value="1"/>
</dbReference>
<keyword evidence="4" id="KW-0472">Membrane</keyword>
<dbReference type="Proteomes" id="UP001479436">
    <property type="component" value="Unassembled WGS sequence"/>
</dbReference>
<dbReference type="PANTHER" id="PTHR48059">
    <property type="entry name" value="POLYGALACTURONASE INHIBITOR 1"/>
    <property type="match status" value="1"/>
</dbReference>
<keyword evidence="4" id="KW-0812">Transmembrane</keyword>
<evidence type="ECO:0000313" key="7">
    <source>
        <dbReference type="EMBL" id="KAK9764840.1"/>
    </source>
</evidence>
<dbReference type="InterPro" id="IPR051848">
    <property type="entry name" value="PGIP"/>
</dbReference>
<name>A0ABR2WTK2_9FUNG</name>
<evidence type="ECO:0000256" key="2">
    <source>
        <dbReference type="ARBA" id="ARBA00022443"/>
    </source>
</evidence>
<keyword evidence="8" id="KW-1185">Reference proteome</keyword>
<dbReference type="Gene3D" id="2.30.30.40">
    <property type="entry name" value="SH3 Domains"/>
    <property type="match status" value="1"/>
</dbReference>
<accession>A0ABR2WTK2</accession>
<evidence type="ECO:0000259" key="6">
    <source>
        <dbReference type="PROSITE" id="PS50002"/>
    </source>
</evidence>
<dbReference type="PROSITE" id="PS50002">
    <property type="entry name" value="SH3"/>
    <property type="match status" value="1"/>
</dbReference>
<dbReference type="CDD" id="cd00174">
    <property type="entry name" value="SH3"/>
    <property type="match status" value="1"/>
</dbReference>
<keyword evidence="2 3" id="KW-0728">SH3 domain</keyword>
<organism evidence="7 8">
    <name type="scientific">Basidiobolus ranarum</name>
    <dbReference type="NCBI Taxonomy" id="34480"/>
    <lineage>
        <taxon>Eukaryota</taxon>
        <taxon>Fungi</taxon>
        <taxon>Fungi incertae sedis</taxon>
        <taxon>Zoopagomycota</taxon>
        <taxon>Entomophthoromycotina</taxon>
        <taxon>Basidiobolomycetes</taxon>
        <taxon>Basidiobolales</taxon>
        <taxon>Basidiobolaceae</taxon>
        <taxon>Basidiobolus</taxon>
    </lineage>
</organism>